<proteinExistence type="predicted"/>
<organism evidence="2 3">
    <name type="scientific">Rufibacter latericius</name>
    <dbReference type="NCBI Taxonomy" id="2487040"/>
    <lineage>
        <taxon>Bacteria</taxon>
        <taxon>Pseudomonadati</taxon>
        <taxon>Bacteroidota</taxon>
        <taxon>Cytophagia</taxon>
        <taxon>Cytophagales</taxon>
        <taxon>Hymenobacteraceae</taxon>
        <taxon>Rufibacter</taxon>
    </lineage>
</organism>
<protein>
    <submittedName>
        <fullName evidence="2">T9SS C-terminal target domain-containing protein</fullName>
    </submittedName>
</protein>
<accession>A0A3M9MKG7</accession>
<name>A0A3M9MKG7_9BACT</name>
<dbReference type="NCBIfam" id="TIGR04183">
    <property type="entry name" value="Por_Secre_tail"/>
    <property type="match status" value="1"/>
</dbReference>
<gene>
    <name evidence="2" type="ORF">EFB08_12620</name>
</gene>
<dbReference type="Pfam" id="PF18962">
    <property type="entry name" value="Por_Secre_tail"/>
    <property type="match status" value="1"/>
</dbReference>
<dbReference type="OrthoDB" id="972884at2"/>
<comment type="caution">
    <text evidence="2">The sequence shown here is derived from an EMBL/GenBank/DDBJ whole genome shotgun (WGS) entry which is preliminary data.</text>
</comment>
<feature type="domain" description="Secretion system C-terminal sorting" evidence="1">
    <location>
        <begin position="56"/>
        <end position="134"/>
    </location>
</feature>
<evidence type="ECO:0000313" key="2">
    <source>
        <dbReference type="EMBL" id="RNI25695.1"/>
    </source>
</evidence>
<dbReference type="Proteomes" id="UP000272117">
    <property type="component" value="Unassembled WGS sequence"/>
</dbReference>
<evidence type="ECO:0000313" key="3">
    <source>
        <dbReference type="Proteomes" id="UP000272117"/>
    </source>
</evidence>
<sequence>MFRLNAFIKDFLIAKVDHNEPIDEVDESNNTSSATFVRMKDPNGIKELSPEHKLTLWPNPATDKLSIEAKGFKNGEKTAEITLYSAAGQKMVTKKASIANQELKASLDVSNLSHGLYLVYIRVGDTLTIRRFVVQK</sequence>
<dbReference type="InterPro" id="IPR026444">
    <property type="entry name" value="Secre_tail"/>
</dbReference>
<dbReference type="RefSeq" id="WP_123127323.1">
    <property type="nucleotide sequence ID" value="NZ_RJJD01000008.1"/>
</dbReference>
<dbReference type="EMBL" id="RJJD01000008">
    <property type="protein sequence ID" value="RNI25695.1"/>
    <property type="molecule type" value="Genomic_DNA"/>
</dbReference>
<evidence type="ECO:0000259" key="1">
    <source>
        <dbReference type="Pfam" id="PF18962"/>
    </source>
</evidence>
<dbReference type="AlphaFoldDB" id="A0A3M9MKG7"/>
<keyword evidence="3" id="KW-1185">Reference proteome</keyword>
<reference evidence="2 3" key="1">
    <citation type="submission" date="2018-11" db="EMBL/GenBank/DDBJ databases">
        <title>Rufibacter latericius sp. nov., isolated from water in Baiyang Lake.</title>
        <authorList>
            <person name="Yang Y."/>
        </authorList>
    </citation>
    <scope>NUCLEOTIDE SEQUENCE [LARGE SCALE GENOMIC DNA]</scope>
    <source>
        <strain evidence="2 3">R-22-1c-1</strain>
    </source>
</reference>